<evidence type="ECO:0000313" key="2">
    <source>
        <dbReference type="EMBL" id="EMD86735.1"/>
    </source>
</evidence>
<organism evidence="2 3">
    <name type="scientific">Cochliobolus heterostrophus (strain C5 / ATCC 48332 / race O)</name>
    <name type="common">Southern corn leaf blight fungus</name>
    <name type="synonym">Bipolaris maydis</name>
    <dbReference type="NCBI Taxonomy" id="701091"/>
    <lineage>
        <taxon>Eukaryota</taxon>
        <taxon>Fungi</taxon>
        <taxon>Dikarya</taxon>
        <taxon>Ascomycota</taxon>
        <taxon>Pezizomycotina</taxon>
        <taxon>Dothideomycetes</taxon>
        <taxon>Pleosporomycetidae</taxon>
        <taxon>Pleosporales</taxon>
        <taxon>Pleosporineae</taxon>
        <taxon>Pleosporaceae</taxon>
        <taxon>Bipolaris</taxon>
    </lineage>
</organism>
<reference evidence="3" key="2">
    <citation type="journal article" date="2013" name="PLoS Genet.">
        <title>Comparative genome structure, secondary metabolite, and effector coding capacity across Cochliobolus pathogens.</title>
        <authorList>
            <person name="Condon B.J."/>
            <person name="Leng Y."/>
            <person name="Wu D."/>
            <person name="Bushley K.E."/>
            <person name="Ohm R.A."/>
            <person name="Otillar R."/>
            <person name="Martin J."/>
            <person name="Schackwitz W."/>
            <person name="Grimwood J."/>
            <person name="MohdZainudin N."/>
            <person name="Xue C."/>
            <person name="Wang R."/>
            <person name="Manning V.A."/>
            <person name="Dhillon B."/>
            <person name="Tu Z.J."/>
            <person name="Steffenson B.J."/>
            <person name="Salamov A."/>
            <person name="Sun H."/>
            <person name="Lowry S."/>
            <person name="LaButti K."/>
            <person name="Han J."/>
            <person name="Copeland A."/>
            <person name="Lindquist E."/>
            <person name="Barry K."/>
            <person name="Schmutz J."/>
            <person name="Baker S.E."/>
            <person name="Ciuffetti L.M."/>
            <person name="Grigoriev I.V."/>
            <person name="Zhong S."/>
            <person name="Turgeon B.G."/>
        </authorList>
    </citation>
    <scope>NUCLEOTIDE SEQUENCE [LARGE SCALE GENOMIC DNA]</scope>
    <source>
        <strain evidence="3">C5 / ATCC 48332 / race O</strain>
    </source>
</reference>
<keyword evidence="3" id="KW-1185">Reference proteome</keyword>
<dbReference type="Proteomes" id="UP000016936">
    <property type="component" value="Unassembled WGS sequence"/>
</dbReference>
<gene>
    <name evidence="2" type="ORF">COCHEDRAFT_1034502</name>
</gene>
<sequence>MYSSAEIPQSGSSKASRRLPRHTPPQVSSIVLHSELSNKSKKREYVSDTEIGSDPIETSEDEAIEQASKRLKTGVQQRSAKSGLKRKASDEFITVPAKEWESMKEMNSKLAGRVFQLKTKLEEGSGETHRGIGVEKIFQKLQFLHDDIGKNIALLKRAIPSPPVSPQPPSIEA</sequence>
<evidence type="ECO:0000313" key="3">
    <source>
        <dbReference type="Proteomes" id="UP000016936"/>
    </source>
</evidence>
<proteinExistence type="predicted"/>
<dbReference type="AlphaFoldDB" id="M2SN23"/>
<evidence type="ECO:0000256" key="1">
    <source>
        <dbReference type="SAM" id="MobiDB-lite"/>
    </source>
</evidence>
<feature type="region of interest" description="Disordered" evidence="1">
    <location>
        <begin position="1"/>
        <end position="85"/>
    </location>
</feature>
<dbReference type="HOGENOM" id="CLU_1547402_0_0_1"/>
<accession>M2SN23</accession>
<dbReference type="OrthoDB" id="10610073at2759"/>
<feature type="compositionally biased region" description="Polar residues" evidence="1">
    <location>
        <begin position="25"/>
        <end position="37"/>
    </location>
</feature>
<feature type="compositionally biased region" description="Polar residues" evidence="1">
    <location>
        <begin position="1"/>
        <end position="14"/>
    </location>
</feature>
<protein>
    <submittedName>
        <fullName evidence="2">Uncharacterized protein</fullName>
    </submittedName>
</protein>
<reference evidence="2 3" key="1">
    <citation type="journal article" date="2012" name="PLoS Pathog.">
        <title>Diverse lifestyles and strategies of plant pathogenesis encoded in the genomes of eighteen Dothideomycetes fungi.</title>
        <authorList>
            <person name="Ohm R.A."/>
            <person name="Feau N."/>
            <person name="Henrissat B."/>
            <person name="Schoch C.L."/>
            <person name="Horwitz B.A."/>
            <person name="Barry K.W."/>
            <person name="Condon B.J."/>
            <person name="Copeland A.C."/>
            <person name="Dhillon B."/>
            <person name="Glaser F."/>
            <person name="Hesse C.N."/>
            <person name="Kosti I."/>
            <person name="LaButti K."/>
            <person name="Lindquist E.A."/>
            <person name="Lucas S."/>
            <person name="Salamov A.A."/>
            <person name="Bradshaw R.E."/>
            <person name="Ciuffetti L."/>
            <person name="Hamelin R.C."/>
            <person name="Kema G.H.J."/>
            <person name="Lawrence C."/>
            <person name="Scott J.A."/>
            <person name="Spatafora J.W."/>
            <person name="Turgeon B.G."/>
            <person name="de Wit P.J.G.M."/>
            <person name="Zhong S."/>
            <person name="Goodwin S.B."/>
            <person name="Grigoriev I.V."/>
        </authorList>
    </citation>
    <scope>NUCLEOTIDE SEQUENCE [LARGE SCALE GENOMIC DNA]</scope>
    <source>
        <strain evidence="3">C5 / ATCC 48332 / race O</strain>
    </source>
</reference>
<name>M2SN23_COCH5</name>
<dbReference type="EMBL" id="KB445584">
    <property type="protein sequence ID" value="EMD86735.1"/>
    <property type="molecule type" value="Genomic_DNA"/>
</dbReference>